<dbReference type="EMBL" id="PTIX01000016">
    <property type="protein sequence ID" value="PPK65110.1"/>
    <property type="molecule type" value="Genomic_DNA"/>
</dbReference>
<feature type="domain" description="PucR C-terminal helix-turn-helix" evidence="2">
    <location>
        <begin position="333"/>
        <end position="389"/>
    </location>
</feature>
<dbReference type="AlphaFoldDB" id="A0A2S6GIT4"/>
<dbReference type="PANTHER" id="PTHR33744">
    <property type="entry name" value="CARBOHYDRATE DIACID REGULATOR"/>
    <property type="match status" value="1"/>
</dbReference>
<evidence type="ECO:0000313" key="5">
    <source>
        <dbReference type="EMBL" id="PPK65110.1"/>
    </source>
</evidence>
<feature type="domain" description="RsbT co-antagonist protein RsbRD N-terminal" evidence="3">
    <location>
        <begin position="46"/>
        <end position="147"/>
    </location>
</feature>
<dbReference type="PANTHER" id="PTHR33744:SF1">
    <property type="entry name" value="DNA-BINDING TRANSCRIPTIONAL ACTIVATOR ADER"/>
    <property type="match status" value="1"/>
</dbReference>
<evidence type="ECO:0000313" key="6">
    <source>
        <dbReference type="Proteomes" id="UP000239203"/>
    </source>
</evidence>
<evidence type="ECO:0000256" key="1">
    <source>
        <dbReference type="ARBA" id="ARBA00006754"/>
    </source>
</evidence>
<dbReference type="InterPro" id="IPR041522">
    <property type="entry name" value="CdaR_GGDEF"/>
</dbReference>
<dbReference type="Proteomes" id="UP000239203">
    <property type="component" value="Unassembled WGS sequence"/>
</dbReference>
<dbReference type="InterPro" id="IPR025736">
    <property type="entry name" value="PucR_C-HTH_dom"/>
</dbReference>
<dbReference type="Pfam" id="PF17853">
    <property type="entry name" value="GGDEF_2"/>
    <property type="match status" value="1"/>
</dbReference>
<comment type="caution">
    <text evidence="5">The sequence shown here is derived from an EMBL/GenBank/DDBJ whole genome shotgun (WGS) entry which is preliminary data.</text>
</comment>
<reference evidence="5 6" key="1">
    <citation type="submission" date="2018-02" db="EMBL/GenBank/DDBJ databases">
        <title>Genomic Encyclopedia of Archaeal and Bacterial Type Strains, Phase II (KMG-II): from individual species to whole genera.</title>
        <authorList>
            <person name="Goeker M."/>
        </authorList>
    </citation>
    <scope>NUCLEOTIDE SEQUENCE [LARGE SCALE GENOMIC DNA]</scope>
    <source>
        <strain evidence="5 6">YU 961-1</strain>
    </source>
</reference>
<keyword evidence="6" id="KW-1185">Reference proteome</keyword>
<dbReference type="Pfam" id="PF14361">
    <property type="entry name" value="RsbRD_N"/>
    <property type="match status" value="1"/>
</dbReference>
<feature type="domain" description="CdaR GGDEF-like" evidence="4">
    <location>
        <begin position="157"/>
        <end position="282"/>
    </location>
</feature>
<dbReference type="Gene3D" id="1.10.10.2840">
    <property type="entry name" value="PucR C-terminal helix-turn-helix domain"/>
    <property type="match status" value="1"/>
</dbReference>
<proteinExistence type="inferred from homology"/>
<dbReference type="InterPro" id="IPR042070">
    <property type="entry name" value="PucR_C-HTH_sf"/>
</dbReference>
<evidence type="ECO:0000259" key="3">
    <source>
        <dbReference type="Pfam" id="PF14361"/>
    </source>
</evidence>
<dbReference type="InterPro" id="IPR051448">
    <property type="entry name" value="CdaR-like_regulators"/>
</dbReference>
<accession>A0A2S6GIT4</accession>
<evidence type="ECO:0000259" key="4">
    <source>
        <dbReference type="Pfam" id="PF17853"/>
    </source>
</evidence>
<comment type="similarity">
    <text evidence="1">Belongs to the CdaR family.</text>
</comment>
<organism evidence="5 6">
    <name type="scientific">Actinokineospora auranticolor</name>
    <dbReference type="NCBI Taxonomy" id="155976"/>
    <lineage>
        <taxon>Bacteria</taxon>
        <taxon>Bacillati</taxon>
        <taxon>Actinomycetota</taxon>
        <taxon>Actinomycetes</taxon>
        <taxon>Pseudonocardiales</taxon>
        <taxon>Pseudonocardiaceae</taxon>
        <taxon>Actinokineospora</taxon>
    </lineage>
</organism>
<sequence length="406" mass="41915">MPIDPRAGGARGPGSVSEVDVAGLTGAAVAQSGGLDAALLGDYVSALTRVSATRTALNRTELEGYRRLGGEAADAGVPLPALIDLYLSVTWRLWRYLPAVTAAVPTLALVQAVGETVMRAAGEAVTAVSDGHQMARQAVIRRQEAARREFIDDLLTGSSDVSGLLARAAGFGLDLTGPHTVVLARASTAFTEGSAQLNRVESALSGRGSPPALVASKDGLLVVVGTVNAADAVGRIVAAMRGVLGPRATTMKGGAWQIGVGRVRPGPVGVLLAYEEARDALTLAGLLRMDTPVVAAVDLLVYRVLLRDRTAIADLILTTLGPLADARGGAAILLGTLDAYLDAGGNTAETARRLHLSVRAVTYRLARIREFTGLEPADTGVRITLHVAVLGARLLDWPATALPTPS</sequence>
<gene>
    <name evidence="5" type="ORF">CLV40_116153</name>
</gene>
<evidence type="ECO:0000259" key="2">
    <source>
        <dbReference type="Pfam" id="PF13556"/>
    </source>
</evidence>
<dbReference type="InterPro" id="IPR025751">
    <property type="entry name" value="RsbRD_N_dom"/>
</dbReference>
<dbReference type="Pfam" id="PF13556">
    <property type="entry name" value="HTH_30"/>
    <property type="match status" value="1"/>
</dbReference>
<protein>
    <submittedName>
        <fullName evidence="5">Sugar diacid utilization regulator</fullName>
    </submittedName>
</protein>
<name>A0A2S6GIT4_9PSEU</name>